<dbReference type="Pfam" id="PF22586">
    <property type="entry name" value="ANCHR-like_BBOX"/>
    <property type="match status" value="1"/>
</dbReference>
<dbReference type="CDD" id="cd19757">
    <property type="entry name" value="Bbox1"/>
    <property type="match status" value="1"/>
</dbReference>
<evidence type="ECO:0000256" key="3">
    <source>
        <dbReference type="ARBA" id="ARBA00022737"/>
    </source>
</evidence>
<dbReference type="OrthoDB" id="5588846at2759"/>
<keyword evidence="2" id="KW-0479">Metal-binding</keyword>
<protein>
    <submittedName>
        <fullName evidence="10">Uncharacterized protein</fullName>
    </submittedName>
</protein>
<dbReference type="InterPro" id="IPR001258">
    <property type="entry name" value="NHL_repeat"/>
</dbReference>
<feature type="domain" description="RING-type" evidence="8">
    <location>
        <begin position="19"/>
        <end position="63"/>
    </location>
</feature>
<dbReference type="Gene3D" id="4.10.830.40">
    <property type="match status" value="1"/>
</dbReference>
<evidence type="ECO:0000313" key="10">
    <source>
        <dbReference type="EnsemblMetazoa" id="XP_038055199.1"/>
    </source>
</evidence>
<feature type="repeat" description="NHL" evidence="7">
    <location>
        <begin position="376"/>
        <end position="419"/>
    </location>
</feature>
<dbReference type="InterPro" id="IPR001841">
    <property type="entry name" value="Znf_RING"/>
</dbReference>
<dbReference type="PROSITE" id="PS00518">
    <property type="entry name" value="ZF_RING_1"/>
    <property type="match status" value="1"/>
</dbReference>
<keyword evidence="5" id="KW-0862">Zinc</keyword>
<evidence type="ECO:0000256" key="7">
    <source>
        <dbReference type="PROSITE-ProRule" id="PRU00504"/>
    </source>
</evidence>
<dbReference type="SUPFAM" id="SSF57845">
    <property type="entry name" value="B-box zinc-binding domain"/>
    <property type="match status" value="1"/>
</dbReference>
<dbReference type="Gene3D" id="2.120.10.30">
    <property type="entry name" value="TolB, C-terminal domain"/>
    <property type="match status" value="1"/>
</dbReference>
<dbReference type="PROSITE" id="PS50119">
    <property type="entry name" value="ZF_BBOX"/>
    <property type="match status" value="2"/>
</dbReference>
<dbReference type="SMART" id="SM00184">
    <property type="entry name" value="RING"/>
    <property type="match status" value="1"/>
</dbReference>
<dbReference type="SUPFAM" id="SSF57850">
    <property type="entry name" value="RING/U-box"/>
    <property type="match status" value="1"/>
</dbReference>
<dbReference type="SUPFAM" id="SSF101898">
    <property type="entry name" value="NHL repeat"/>
    <property type="match status" value="1"/>
</dbReference>
<sequence length="639" mass="71874">MAEAAAKTVWKISQGHLECPICCCLFKDPKMLDCLHSFCLKCLEEMMSKQKPEAEKITCPVCRRETQVLDVGLQSLSSSFFLSSLVDEVKQQEAVLGKASIPTATCDCGEGKEASWRCLDCNDNFCQECWKAHGRFKYTKNHQIISLGDWQKSKMPPAEHSQPITRICTIHHDQTLCFYCDTCDTLICSMCAALDHRSAEHNFLKIDDLIRSFRSEVDNILQKFEKSRQRFKSTETSIKHAQTRLQKKLAHALSDIDAKAEAEITKIRNKAKLLTKRVEQIGQERDSEYEKALLHNRDQMERADQTIAAVNDLMRKADNFELLELKPKVMHNLEFQKELKFEPANHGPSFIGVKCHNIVSDEDLGEVCVSEKWQLKEEFGKEGTSDEEFKFARGVACFRNGDIIVTDTSLKRVSLFSSTGRYKTSVAKGDARHQLEAPIGIAVTHDDLLFVTHKKKVKVFDNELHFVREFTPSADDTDGRLESFLTAVAVDSQRVAVVDRGRKVISVHNLDGSLIASISNNMVDYDLAISNFGCLVFTNYEGQSLLCVNFKGKEMFSVKTFMNGKAAKPTGVLCDDDETIYVIVNSENRGDSAVQRYDSNGAFVATVAQGLYNPLGMAFTSAGDVVVTDLYSVKIFERM</sequence>
<keyword evidence="3" id="KW-0677">Repeat</keyword>
<evidence type="ECO:0000313" key="11">
    <source>
        <dbReference type="Proteomes" id="UP000887568"/>
    </source>
</evidence>
<feature type="domain" description="B box-type" evidence="9">
    <location>
        <begin position="163"/>
        <end position="206"/>
    </location>
</feature>
<dbReference type="SMART" id="SM00336">
    <property type="entry name" value="BBOX"/>
    <property type="match status" value="2"/>
</dbReference>
<evidence type="ECO:0000256" key="6">
    <source>
        <dbReference type="PROSITE-ProRule" id="PRU00024"/>
    </source>
</evidence>
<dbReference type="EnsemblMetazoa" id="XM_038199271.1">
    <property type="protein sequence ID" value="XP_038055199.1"/>
    <property type="gene ID" value="LOC119727406"/>
</dbReference>
<dbReference type="AlphaFoldDB" id="A0A913ZUQ2"/>
<reference evidence="10" key="1">
    <citation type="submission" date="2022-11" db="UniProtKB">
        <authorList>
            <consortium name="EnsemblMetazoa"/>
        </authorList>
    </citation>
    <scope>IDENTIFICATION</scope>
</reference>
<dbReference type="PROSITE" id="PS51125">
    <property type="entry name" value="NHL"/>
    <property type="match status" value="1"/>
</dbReference>
<dbReference type="GeneID" id="119727406"/>
<evidence type="ECO:0000256" key="5">
    <source>
        <dbReference type="ARBA" id="ARBA00022833"/>
    </source>
</evidence>
<dbReference type="PANTHER" id="PTHR25462">
    <property type="entry name" value="BONUS, ISOFORM C-RELATED"/>
    <property type="match status" value="1"/>
</dbReference>
<feature type="domain" description="B box-type" evidence="9">
    <location>
        <begin position="101"/>
        <end position="147"/>
    </location>
</feature>
<organism evidence="10 11">
    <name type="scientific">Patiria miniata</name>
    <name type="common">Bat star</name>
    <name type="synonym">Asterina miniata</name>
    <dbReference type="NCBI Taxonomy" id="46514"/>
    <lineage>
        <taxon>Eukaryota</taxon>
        <taxon>Metazoa</taxon>
        <taxon>Echinodermata</taxon>
        <taxon>Eleutherozoa</taxon>
        <taxon>Asterozoa</taxon>
        <taxon>Asteroidea</taxon>
        <taxon>Valvatacea</taxon>
        <taxon>Valvatida</taxon>
        <taxon>Asterinidae</taxon>
        <taxon>Patiria</taxon>
    </lineage>
</organism>
<evidence type="ECO:0000259" key="9">
    <source>
        <dbReference type="PROSITE" id="PS50119"/>
    </source>
</evidence>
<dbReference type="Gene3D" id="3.30.160.60">
    <property type="entry name" value="Classic Zinc Finger"/>
    <property type="match status" value="1"/>
</dbReference>
<dbReference type="InterPro" id="IPR000315">
    <property type="entry name" value="Znf_B-box"/>
</dbReference>
<evidence type="ECO:0000256" key="4">
    <source>
        <dbReference type="ARBA" id="ARBA00022771"/>
    </source>
</evidence>
<evidence type="ECO:0000256" key="1">
    <source>
        <dbReference type="ARBA" id="ARBA00022553"/>
    </source>
</evidence>
<keyword evidence="1" id="KW-0597">Phosphoprotein</keyword>
<keyword evidence="11" id="KW-1185">Reference proteome</keyword>
<dbReference type="RefSeq" id="XP_038055199.1">
    <property type="nucleotide sequence ID" value="XM_038199271.1"/>
</dbReference>
<dbReference type="InterPro" id="IPR017907">
    <property type="entry name" value="Znf_RING_CS"/>
</dbReference>
<dbReference type="InterPro" id="IPR011042">
    <property type="entry name" value="6-blade_b-propeller_TolB-like"/>
</dbReference>
<dbReference type="PANTHER" id="PTHR25462:SF296">
    <property type="entry name" value="MEIOTIC P26, ISOFORM F"/>
    <property type="match status" value="1"/>
</dbReference>
<proteinExistence type="predicted"/>
<evidence type="ECO:0000259" key="8">
    <source>
        <dbReference type="PROSITE" id="PS50089"/>
    </source>
</evidence>
<evidence type="ECO:0000256" key="2">
    <source>
        <dbReference type="ARBA" id="ARBA00022723"/>
    </source>
</evidence>
<dbReference type="Proteomes" id="UP000887568">
    <property type="component" value="Unplaced"/>
</dbReference>
<dbReference type="InterPro" id="IPR047153">
    <property type="entry name" value="TRIM45/56/19-like"/>
</dbReference>
<keyword evidence="4 6" id="KW-0863">Zinc-finger</keyword>
<name>A0A913ZUQ2_PATMI</name>
<dbReference type="InterPro" id="IPR013083">
    <property type="entry name" value="Znf_RING/FYVE/PHD"/>
</dbReference>
<dbReference type="Gene3D" id="3.30.40.10">
    <property type="entry name" value="Zinc/RING finger domain, C3HC4 (zinc finger)"/>
    <property type="match status" value="1"/>
</dbReference>
<accession>A0A913ZUQ2</accession>
<dbReference type="Pfam" id="PF00643">
    <property type="entry name" value="zf-B_box"/>
    <property type="match status" value="1"/>
</dbReference>
<dbReference type="GO" id="GO:0008270">
    <property type="term" value="F:zinc ion binding"/>
    <property type="evidence" value="ECO:0007669"/>
    <property type="project" value="UniProtKB-KW"/>
</dbReference>
<dbReference type="Pfam" id="PF13445">
    <property type="entry name" value="zf-RING_UBOX"/>
    <property type="match status" value="1"/>
</dbReference>
<dbReference type="InterPro" id="IPR027370">
    <property type="entry name" value="Znf-RING_euk"/>
</dbReference>
<dbReference type="CDD" id="cd05819">
    <property type="entry name" value="NHL"/>
    <property type="match status" value="1"/>
</dbReference>
<dbReference type="PROSITE" id="PS50089">
    <property type="entry name" value="ZF_RING_2"/>
    <property type="match status" value="1"/>
</dbReference>